<dbReference type="Proteomes" id="UP001499884">
    <property type="component" value="Unassembled WGS sequence"/>
</dbReference>
<keyword evidence="1" id="KW-0812">Transmembrane</keyword>
<dbReference type="EMBL" id="BAABEP010000049">
    <property type="protein sequence ID" value="GAA3749789.1"/>
    <property type="molecule type" value="Genomic_DNA"/>
</dbReference>
<organism evidence="2 3">
    <name type="scientific">Streptomyces tremellae</name>
    <dbReference type="NCBI Taxonomy" id="1124239"/>
    <lineage>
        <taxon>Bacteria</taxon>
        <taxon>Bacillati</taxon>
        <taxon>Actinomycetota</taxon>
        <taxon>Actinomycetes</taxon>
        <taxon>Kitasatosporales</taxon>
        <taxon>Streptomycetaceae</taxon>
        <taxon>Streptomyces</taxon>
    </lineage>
</organism>
<reference evidence="3" key="1">
    <citation type="journal article" date="2019" name="Int. J. Syst. Evol. Microbiol.">
        <title>The Global Catalogue of Microorganisms (GCM) 10K type strain sequencing project: providing services to taxonomists for standard genome sequencing and annotation.</title>
        <authorList>
            <consortium name="The Broad Institute Genomics Platform"/>
            <consortium name="The Broad Institute Genome Sequencing Center for Infectious Disease"/>
            <person name="Wu L."/>
            <person name="Ma J."/>
        </authorList>
    </citation>
    <scope>NUCLEOTIDE SEQUENCE [LARGE SCALE GENOMIC DNA]</scope>
    <source>
        <strain evidence="3">JCM 30846</strain>
    </source>
</reference>
<evidence type="ECO:0000256" key="1">
    <source>
        <dbReference type="SAM" id="Phobius"/>
    </source>
</evidence>
<dbReference type="InterPro" id="IPR049790">
    <property type="entry name" value="Rv3655c/TadE"/>
</dbReference>
<keyword evidence="1" id="KW-0472">Membrane</keyword>
<gene>
    <name evidence="2" type="ORF">GCM10023082_52270</name>
</gene>
<evidence type="ECO:0000313" key="2">
    <source>
        <dbReference type="EMBL" id="GAA3749789.1"/>
    </source>
</evidence>
<protein>
    <recommendedName>
        <fullName evidence="4">Pilus assembly protein TadE</fullName>
    </recommendedName>
</protein>
<comment type="caution">
    <text evidence="2">The sequence shown here is derived from an EMBL/GenBank/DDBJ whole genome shotgun (WGS) entry which is preliminary data.</text>
</comment>
<keyword evidence="3" id="KW-1185">Reference proteome</keyword>
<keyword evidence="1" id="KW-1133">Transmembrane helix</keyword>
<dbReference type="RefSeq" id="WP_345652345.1">
    <property type="nucleotide sequence ID" value="NZ_BAABEP010000049.1"/>
</dbReference>
<proteinExistence type="predicted"/>
<accession>A0ABP7FVY9</accession>
<dbReference type="NCBIfam" id="NF041390">
    <property type="entry name" value="TadE_Rv3655c"/>
    <property type="match status" value="1"/>
</dbReference>
<sequence>MRRSDRVPGGPGPRRDGGYVTAEAAVTVPGLVVFSMALVWGLAAAAAQIQCVEAARAGARAAARSEPRATALDAARSAAPEGAEVRLARTGDLWTVRVSAPTPGPGALALTLSAEAVASAEDAVPAAGAAAGGGA</sequence>
<feature type="transmembrane region" description="Helical" evidence="1">
    <location>
        <begin position="20"/>
        <end position="43"/>
    </location>
</feature>
<evidence type="ECO:0000313" key="3">
    <source>
        <dbReference type="Proteomes" id="UP001499884"/>
    </source>
</evidence>
<name>A0ABP7FVY9_9ACTN</name>
<evidence type="ECO:0008006" key="4">
    <source>
        <dbReference type="Google" id="ProtNLM"/>
    </source>
</evidence>